<dbReference type="Pfam" id="PF12274">
    <property type="entry name" value="DUF3615"/>
    <property type="match status" value="1"/>
</dbReference>
<reference evidence="2" key="4">
    <citation type="submission" date="2019-03" db="UniProtKB">
        <authorList>
            <consortium name="EnsemblPlants"/>
        </authorList>
    </citation>
    <scope>IDENTIFICATION</scope>
</reference>
<proteinExistence type="predicted"/>
<reference evidence="2" key="5">
    <citation type="journal article" date="2021" name="G3 (Bethesda)">
        <title>Aegilops tauschii genome assembly Aet v5.0 features greater sequence contiguity and improved annotation.</title>
        <authorList>
            <person name="Wang L."/>
            <person name="Zhu T."/>
            <person name="Rodriguez J.C."/>
            <person name="Deal K.R."/>
            <person name="Dubcovsky J."/>
            <person name="McGuire P.E."/>
            <person name="Lux T."/>
            <person name="Spannagl M."/>
            <person name="Mayer K.F.X."/>
            <person name="Baldrich P."/>
            <person name="Meyers B.C."/>
            <person name="Huo N."/>
            <person name="Gu Y.Q."/>
            <person name="Zhou H."/>
            <person name="Devos K.M."/>
            <person name="Bennetzen J.L."/>
            <person name="Unver T."/>
            <person name="Budak H."/>
            <person name="Gulick P.J."/>
            <person name="Galiba G."/>
            <person name="Kalapos B."/>
            <person name="Nelson D.R."/>
            <person name="Li P."/>
            <person name="You F.M."/>
            <person name="Luo M.C."/>
            <person name="Dvorak J."/>
        </authorList>
    </citation>
    <scope>NUCLEOTIDE SEQUENCE [LARGE SCALE GENOMIC DNA]</scope>
    <source>
        <strain evidence="2">cv. AL8/78</strain>
    </source>
</reference>
<feature type="domain" description="DUF3615" evidence="1">
    <location>
        <begin position="46"/>
        <end position="151"/>
    </location>
</feature>
<reference evidence="3" key="1">
    <citation type="journal article" date="2014" name="Science">
        <title>Ancient hybridizations among the ancestral genomes of bread wheat.</title>
        <authorList>
            <consortium name="International Wheat Genome Sequencing Consortium,"/>
            <person name="Marcussen T."/>
            <person name="Sandve S.R."/>
            <person name="Heier L."/>
            <person name="Spannagl M."/>
            <person name="Pfeifer M."/>
            <person name="Jakobsen K.S."/>
            <person name="Wulff B.B."/>
            <person name="Steuernagel B."/>
            <person name="Mayer K.F."/>
            <person name="Olsen O.A."/>
        </authorList>
    </citation>
    <scope>NUCLEOTIDE SEQUENCE [LARGE SCALE GENOMIC DNA]</scope>
    <source>
        <strain evidence="3">cv. AL8/78</strain>
    </source>
</reference>
<dbReference type="EnsemblPlants" id="AET2Gv21191300.11">
    <property type="protein sequence ID" value="AET2Gv21191300.11"/>
    <property type="gene ID" value="AET2Gv21191300"/>
</dbReference>
<reference evidence="2" key="3">
    <citation type="journal article" date="2017" name="Nature">
        <title>Genome sequence of the progenitor of the wheat D genome Aegilops tauschii.</title>
        <authorList>
            <person name="Luo M.C."/>
            <person name="Gu Y.Q."/>
            <person name="Puiu D."/>
            <person name="Wang H."/>
            <person name="Twardziok S.O."/>
            <person name="Deal K.R."/>
            <person name="Huo N."/>
            <person name="Zhu T."/>
            <person name="Wang L."/>
            <person name="Wang Y."/>
            <person name="McGuire P.E."/>
            <person name="Liu S."/>
            <person name="Long H."/>
            <person name="Ramasamy R.K."/>
            <person name="Rodriguez J.C."/>
            <person name="Van S.L."/>
            <person name="Yuan L."/>
            <person name="Wang Z."/>
            <person name="Xia Z."/>
            <person name="Xiao L."/>
            <person name="Anderson O.D."/>
            <person name="Ouyang S."/>
            <person name="Liang Y."/>
            <person name="Zimin A.V."/>
            <person name="Pertea G."/>
            <person name="Qi P."/>
            <person name="Bennetzen J.L."/>
            <person name="Dai X."/>
            <person name="Dawson M.W."/>
            <person name="Muller H.G."/>
            <person name="Kugler K."/>
            <person name="Rivarola-Duarte L."/>
            <person name="Spannagl M."/>
            <person name="Mayer K.F.X."/>
            <person name="Lu F.H."/>
            <person name="Bevan M.W."/>
            <person name="Leroy P."/>
            <person name="Li P."/>
            <person name="You F.M."/>
            <person name="Sun Q."/>
            <person name="Liu Z."/>
            <person name="Lyons E."/>
            <person name="Wicker T."/>
            <person name="Salzberg S.L."/>
            <person name="Devos K.M."/>
            <person name="Dvorak J."/>
        </authorList>
    </citation>
    <scope>NUCLEOTIDE SEQUENCE [LARGE SCALE GENOMIC DNA]</scope>
    <source>
        <strain evidence="2">cv. AL8/78</strain>
    </source>
</reference>
<sequence length="242" mass="27992">MCPEQGSVSRLDKVVQRCLYWPDGRRKKRSKSHVVEQSHNRMCLLAQALVDKYNENHNLCGDLANEFKDVVQYQSICENRVWYYHLNITTRAKGADGFSHGIDDVFFAEVKRERQGQHEELVVSCFCMLKPADNGCCYGCTNNGSPDMKHPSITDKYTAGHLNAYLPFGCRREFSDSDDEEEAEAKLRDMYEVRHVLRCILPFVASTLVLYTYRNLPARVSVLFRALMSQTFWRNSSHFPLM</sequence>
<dbReference type="Proteomes" id="UP000015105">
    <property type="component" value="Chromosome 2D"/>
</dbReference>
<keyword evidence="3" id="KW-1185">Reference proteome</keyword>
<dbReference type="Gramene" id="AET2Gv21191300.9">
    <property type="protein sequence ID" value="AET2Gv21191300.9"/>
    <property type="gene ID" value="AET2Gv21191300"/>
</dbReference>
<evidence type="ECO:0000313" key="3">
    <source>
        <dbReference type="Proteomes" id="UP000015105"/>
    </source>
</evidence>
<evidence type="ECO:0000259" key="1">
    <source>
        <dbReference type="Pfam" id="PF12274"/>
    </source>
</evidence>
<dbReference type="Gramene" id="AET2Gv21191300.11">
    <property type="protein sequence ID" value="AET2Gv21191300.11"/>
    <property type="gene ID" value="AET2Gv21191300"/>
</dbReference>
<dbReference type="PANTHER" id="PTHR33326:SF49">
    <property type="entry name" value="GENOME ASSEMBLY, CHROMOSOME: II"/>
    <property type="match status" value="1"/>
</dbReference>
<organism evidence="2 3">
    <name type="scientific">Aegilops tauschii subsp. strangulata</name>
    <name type="common">Goatgrass</name>
    <dbReference type="NCBI Taxonomy" id="200361"/>
    <lineage>
        <taxon>Eukaryota</taxon>
        <taxon>Viridiplantae</taxon>
        <taxon>Streptophyta</taxon>
        <taxon>Embryophyta</taxon>
        <taxon>Tracheophyta</taxon>
        <taxon>Spermatophyta</taxon>
        <taxon>Magnoliopsida</taxon>
        <taxon>Liliopsida</taxon>
        <taxon>Poales</taxon>
        <taxon>Poaceae</taxon>
        <taxon>BOP clade</taxon>
        <taxon>Pooideae</taxon>
        <taxon>Triticodae</taxon>
        <taxon>Triticeae</taxon>
        <taxon>Triticinae</taxon>
        <taxon>Aegilops</taxon>
    </lineage>
</organism>
<protein>
    <recommendedName>
        <fullName evidence="1">DUF3615 domain-containing protein</fullName>
    </recommendedName>
</protein>
<dbReference type="InterPro" id="IPR022059">
    <property type="entry name" value="DUF3615"/>
</dbReference>
<reference evidence="3" key="2">
    <citation type="journal article" date="2017" name="Nat. Plants">
        <title>The Aegilops tauschii genome reveals multiple impacts of transposons.</title>
        <authorList>
            <person name="Zhao G."/>
            <person name="Zou C."/>
            <person name="Li K."/>
            <person name="Wang K."/>
            <person name="Li T."/>
            <person name="Gao L."/>
            <person name="Zhang X."/>
            <person name="Wang H."/>
            <person name="Yang Z."/>
            <person name="Liu X."/>
            <person name="Jiang W."/>
            <person name="Mao L."/>
            <person name="Kong X."/>
            <person name="Jiao Y."/>
            <person name="Jia J."/>
        </authorList>
    </citation>
    <scope>NUCLEOTIDE SEQUENCE [LARGE SCALE GENOMIC DNA]</scope>
    <source>
        <strain evidence="3">cv. AL8/78</strain>
    </source>
</reference>
<accession>A0A453DCL1</accession>
<dbReference type="AlphaFoldDB" id="A0A453DCL1"/>
<evidence type="ECO:0000313" key="2">
    <source>
        <dbReference type="EnsemblPlants" id="AET2Gv21191300.11"/>
    </source>
</evidence>
<dbReference type="EnsemblPlants" id="AET2Gv21191300.9">
    <property type="protein sequence ID" value="AET2Gv21191300.9"/>
    <property type="gene ID" value="AET2Gv21191300"/>
</dbReference>
<name>A0A453DCL1_AEGTS</name>
<dbReference type="PANTHER" id="PTHR33326">
    <property type="entry name" value="OS05G0543800 PROTEIN"/>
    <property type="match status" value="1"/>
</dbReference>